<dbReference type="Gene3D" id="3.10.129.10">
    <property type="entry name" value="Hotdog Thioesterase"/>
    <property type="match status" value="1"/>
</dbReference>
<evidence type="ECO:0000256" key="2">
    <source>
        <dbReference type="ARBA" id="ARBA00022801"/>
    </source>
</evidence>
<comment type="similarity">
    <text evidence="1">Belongs to the 4-hydroxybenzoyl-CoA thioesterase family.</text>
</comment>
<dbReference type="InterPro" id="IPR006684">
    <property type="entry name" value="YbgC/YbaW"/>
</dbReference>
<dbReference type="PANTHER" id="PTHR31793">
    <property type="entry name" value="4-HYDROXYBENZOYL-COA THIOESTERASE FAMILY MEMBER"/>
    <property type="match status" value="1"/>
</dbReference>
<accession>A0ABT1BYB8</accession>
<protein>
    <submittedName>
        <fullName evidence="3">Acyl-CoA thioesterase</fullName>
    </submittedName>
</protein>
<sequence>MCYTFETKIEVRDYECDIQGIVNNANYLHYLEHTRHRLLTKTGVSFRDMHEKGIDAVVARVELRYKAPLRCDDIMISKLWVERKGPCFAFHQDIYRESDNRLCLRAVTDLVVLINGKVGYSPEYDRALTPFIPKKEA</sequence>
<proteinExistence type="inferred from homology"/>
<evidence type="ECO:0000256" key="1">
    <source>
        <dbReference type="ARBA" id="ARBA00005953"/>
    </source>
</evidence>
<dbReference type="EMBL" id="JAMXLY010000038">
    <property type="protein sequence ID" value="MCO6026078.1"/>
    <property type="molecule type" value="Genomic_DNA"/>
</dbReference>
<gene>
    <name evidence="3" type="ORF">NG821_09545</name>
</gene>
<evidence type="ECO:0000313" key="3">
    <source>
        <dbReference type="EMBL" id="MCO6026078.1"/>
    </source>
</evidence>
<dbReference type="PIRSF" id="PIRSF003230">
    <property type="entry name" value="YbgC"/>
    <property type="match status" value="1"/>
</dbReference>
<keyword evidence="2" id="KW-0378">Hydrolase</keyword>
<name>A0ABT1BYB8_9BACT</name>
<dbReference type="PANTHER" id="PTHR31793:SF27">
    <property type="entry name" value="NOVEL THIOESTERASE SUPERFAMILY DOMAIN AND SAPOSIN A-TYPE DOMAIN CONTAINING PROTEIN (0610012H03RIK)"/>
    <property type="match status" value="1"/>
</dbReference>
<organism evidence="3 4">
    <name type="scientific">Segatella cerevisiae</name>
    <dbReference type="NCBI Taxonomy" id="2053716"/>
    <lineage>
        <taxon>Bacteria</taxon>
        <taxon>Pseudomonadati</taxon>
        <taxon>Bacteroidota</taxon>
        <taxon>Bacteroidia</taxon>
        <taxon>Bacteroidales</taxon>
        <taxon>Prevotellaceae</taxon>
        <taxon>Segatella</taxon>
    </lineage>
</organism>
<dbReference type="InterPro" id="IPR050563">
    <property type="entry name" value="4-hydroxybenzoyl-CoA_TE"/>
</dbReference>
<dbReference type="SUPFAM" id="SSF54637">
    <property type="entry name" value="Thioesterase/thiol ester dehydrase-isomerase"/>
    <property type="match status" value="1"/>
</dbReference>
<reference evidence="3 4" key="1">
    <citation type="submission" date="2022-06" db="EMBL/GenBank/DDBJ databases">
        <title>A taxonomic note on the genus Prevotella: Description of four novel genera and emended description of the genera Hallella and Xylanibacter.</title>
        <authorList>
            <person name="Hitch T.C.A."/>
        </authorList>
    </citation>
    <scope>NUCLEOTIDE SEQUENCE [LARGE SCALE GENOMIC DNA]</scope>
    <source>
        <strain evidence="3 4">DSM 100619</strain>
    </source>
</reference>
<dbReference type="Pfam" id="PF13279">
    <property type="entry name" value="4HBT_2"/>
    <property type="match status" value="1"/>
</dbReference>
<comment type="caution">
    <text evidence="3">The sequence shown here is derived from an EMBL/GenBank/DDBJ whole genome shotgun (WGS) entry which is preliminary data.</text>
</comment>
<dbReference type="CDD" id="cd00586">
    <property type="entry name" value="4HBT"/>
    <property type="match status" value="1"/>
</dbReference>
<evidence type="ECO:0000313" key="4">
    <source>
        <dbReference type="Proteomes" id="UP001204015"/>
    </source>
</evidence>
<dbReference type="Proteomes" id="UP001204015">
    <property type="component" value="Unassembled WGS sequence"/>
</dbReference>
<dbReference type="InterPro" id="IPR029069">
    <property type="entry name" value="HotDog_dom_sf"/>
</dbReference>
<keyword evidence="4" id="KW-1185">Reference proteome</keyword>
<dbReference type="RefSeq" id="WP_252761435.1">
    <property type="nucleotide sequence ID" value="NZ_JAMXLY010000038.1"/>
</dbReference>